<dbReference type="InterPro" id="IPR006664">
    <property type="entry name" value="OMP_bac"/>
</dbReference>
<dbReference type="InterPro" id="IPR036737">
    <property type="entry name" value="OmpA-like_sf"/>
</dbReference>
<feature type="region of interest" description="Disordered" evidence="5">
    <location>
        <begin position="207"/>
        <end position="235"/>
    </location>
</feature>
<evidence type="ECO:0000259" key="6">
    <source>
        <dbReference type="PROSITE" id="PS51123"/>
    </source>
</evidence>
<dbReference type="PROSITE" id="PS51123">
    <property type="entry name" value="OMPA_2"/>
    <property type="match status" value="1"/>
</dbReference>
<protein>
    <submittedName>
        <fullName evidence="7">OmpA family protein</fullName>
    </submittedName>
</protein>
<evidence type="ECO:0000256" key="4">
    <source>
        <dbReference type="PROSITE-ProRule" id="PRU00473"/>
    </source>
</evidence>
<dbReference type="InterPro" id="IPR006665">
    <property type="entry name" value="OmpA-like"/>
</dbReference>
<accession>A0A7C5Q3A3</accession>
<organism evidence="7">
    <name type="scientific">Aquifex aeolicus</name>
    <dbReference type="NCBI Taxonomy" id="63363"/>
    <lineage>
        <taxon>Bacteria</taxon>
        <taxon>Pseudomonadati</taxon>
        <taxon>Aquificota</taxon>
        <taxon>Aquificia</taxon>
        <taxon>Aquificales</taxon>
        <taxon>Aquificaceae</taxon>
        <taxon>Aquifex</taxon>
    </lineage>
</organism>
<gene>
    <name evidence="7" type="ORF">ENJ61_05635</name>
</gene>
<dbReference type="PRINTS" id="PR01021">
    <property type="entry name" value="OMPADOMAIN"/>
</dbReference>
<comment type="subcellular location">
    <subcellularLocation>
        <location evidence="1">Cell outer membrane</location>
    </subcellularLocation>
</comment>
<dbReference type="Gene3D" id="3.30.1330.60">
    <property type="entry name" value="OmpA-like domain"/>
    <property type="match status" value="1"/>
</dbReference>
<feature type="compositionally biased region" description="Basic and acidic residues" evidence="5">
    <location>
        <begin position="225"/>
        <end position="235"/>
    </location>
</feature>
<dbReference type="GO" id="GO:0009279">
    <property type="term" value="C:cell outer membrane"/>
    <property type="evidence" value="ECO:0007669"/>
    <property type="project" value="UniProtKB-SubCell"/>
</dbReference>
<dbReference type="SUPFAM" id="SSF103088">
    <property type="entry name" value="OmpA-like"/>
    <property type="match status" value="1"/>
</dbReference>
<dbReference type="PANTHER" id="PTHR30329">
    <property type="entry name" value="STATOR ELEMENT OF FLAGELLAR MOTOR COMPLEX"/>
    <property type="match status" value="1"/>
</dbReference>
<keyword evidence="3" id="KW-0998">Cell outer membrane</keyword>
<sequence length="355" mass="40600">MTGPLSVLLTLILVCGSVYAFRVTQGIDEAQRAVLKAYGVGARDKAPYLYAKTRGYKEVSAILASEADDVGSRVFAIRTMNYASKAISAAFKGVEELTPIEPLPPPRKDGEEEERFQLVDLKDIKNRLDFLRENRGKYCSPRELGRAEAFYDALIYELGKEEPNSALVLRFYNEVSTESKVAESKLRVAMANELECYTGRKFVFKPPEAKREEEKPAPEPQPPQEKPRQPEKKARLVEEPLKITARIHFDFDRYNIKEEYIPILNEVVKTLKENPFVKIRIEGFTDIIGPKDYNVKLARKRAEAVKKYLVKHGVPEDKIEIVGFGKERFIATNKTRIGRLTNRRVEFIVLRVEEE</sequence>
<evidence type="ECO:0000256" key="3">
    <source>
        <dbReference type="ARBA" id="ARBA00023237"/>
    </source>
</evidence>
<dbReference type="PANTHER" id="PTHR30329:SF21">
    <property type="entry name" value="LIPOPROTEIN YIAD-RELATED"/>
    <property type="match status" value="1"/>
</dbReference>
<dbReference type="EMBL" id="DRNB01000203">
    <property type="protein sequence ID" value="HHJ64373.1"/>
    <property type="molecule type" value="Genomic_DNA"/>
</dbReference>
<comment type="caution">
    <text evidence="7">The sequence shown here is derived from an EMBL/GenBank/DDBJ whole genome shotgun (WGS) entry which is preliminary data.</text>
</comment>
<evidence type="ECO:0000256" key="2">
    <source>
        <dbReference type="ARBA" id="ARBA00023136"/>
    </source>
</evidence>
<dbReference type="Pfam" id="PF00691">
    <property type="entry name" value="OmpA"/>
    <property type="match status" value="1"/>
</dbReference>
<proteinExistence type="predicted"/>
<evidence type="ECO:0000313" key="7">
    <source>
        <dbReference type="EMBL" id="HHJ64373.1"/>
    </source>
</evidence>
<dbReference type="Proteomes" id="UP000885792">
    <property type="component" value="Unassembled WGS sequence"/>
</dbReference>
<reference evidence="7" key="1">
    <citation type="journal article" date="2020" name="mSystems">
        <title>Genome- and Community-Level Interaction Insights into Carbon Utilization and Element Cycling Functions of Hydrothermarchaeota in Hydrothermal Sediment.</title>
        <authorList>
            <person name="Zhou Z."/>
            <person name="Liu Y."/>
            <person name="Xu W."/>
            <person name="Pan J."/>
            <person name="Luo Z.H."/>
            <person name="Li M."/>
        </authorList>
    </citation>
    <scope>NUCLEOTIDE SEQUENCE [LARGE SCALE GENOMIC DNA]</scope>
    <source>
        <strain evidence="7">HyVt-501</strain>
    </source>
</reference>
<evidence type="ECO:0000256" key="5">
    <source>
        <dbReference type="SAM" id="MobiDB-lite"/>
    </source>
</evidence>
<dbReference type="CDD" id="cd07185">
    <property type="entry name" value="OmpA_C-like"/>
    <property type="match status" value="1"/>
</dbReference>
<feature type="domain" description="OmpA-like" evidence="6">
    <location>
        <begin position="236"/>
        <end position="353"/>
    </location>
</feature>
<name>A0A7C5Q3A3_AQUAO</name>
<keyword evidence="2 4" id="KW-0472">Membrane</keyword>
<dbReference type="AlphaFoldDB" id="A0A7C5Q3A3"/>
<dbReference type="InterPro" id="IPR050330">
    <property type="entry name" value="Bact_OuterMem_StrucFunc"/>
</dbReference>
<feature type="compositionally biased region" description="Basic and acidic residues" evidence="5">
    <location>
        <begin position="207"/>
        <end position="217"/>
    </location>
</feature>
<evidence type="ECO:0000256" key="1">
    <source>
        <dbReference type="ARBA" id="ARBA00004442"/>
    </source>
</evidence>